<comment type="caution">
    <text evidence="1">The sequence shown here is derived from an EMBL/GenBank/DDBJ whole genome shotgun (WGS) entry which is preliminary data.</text>
</comment>
<dbReference type="EMBL" id="QUQO01000001">
    <property type="protein sequence ID" value="RFB04043.1"/>
    <property type="molecule type" value="Genomic_DNA"/>
</dbReference>
<accession>A0A371RF26</accession>
<proteinExistence type="predicted"/>
<sequence length="157" mass="17807">MPMFKSLFMSVATICAMPVDREADEEKIATIKSEVWPSLYRNQDVEGLGEFLAPSFVNLGPDGSAESREQSLAWVASHEWNPENFTYSIERFDWFSDDLVLVSGKGRSDRTDETGEPCRHEYFSSNLLRRTPETDLGWQALNSHVSGIGCEPEDRDH</sequence>
<evidence type="ECO:0000313" key="1">
    <source>
        <dbReference type="EMBL" id="RFB04043.1"/>
    </source>
</evidence>
<dbReference type="SUPFAM" id="SSF54427">
    <property type="entry name" value="NTF2-like"/>
    <property type="match status" value="1"/>
</dbReference>
<dbReference type="InterPro" id="IPR032710">
    <property type="entry name" value="NTF2-like_dom_sf"/>
</dbReference>
<dbReference type="Proteomes" id="UP000264589">
    <property type="component" value="Unassembled WGS sequence"/>
</dbReference>
<protein>
    <submittedName>
        <fullName evidence="1">Nuclear transport factor 2 family protein</fullName>
    </submittedName>
</protein>
<keyword evidence="2" id="KW-1185">Reference proteome</keyword>
<evidence type="ECO:0000313" key="2">
    <source>
        <dbReference type="Proteomes" id="UP000264589"/>
    </source>
</evidence>
<dbReference type="InParanoid" id="A0A371RF26"/>
<dbReference type="AlphaFoldDB" id="A0A371RF26"/>
<name>A0A371RF26_9PROT</name>
<gene>
    <name evidence="1" type="ORF">DX908_01340</name>
</gene>
<reference evidence="1 2" key="1">
    <citation type="submission" date="2018-08" db="EMBL/GenBank/DDBJ databases">
        <title>Parvularcula sp. SM1705, isolated from surface water of the South Sea China.</title>
        <authorList>
            <person name="Sun L."/>
        </authorList>
    </citation>
    <scope>NUCLEOTIDE SEQUENCE [LARGE SCALE GENOMIC DNA]</scope>
    <source>
        <strain evidence="1 2">SM1705</strain>
    </source>
</reference>
<organism evidence="1 2">
    <name type="scientific">Parvularcula marina</name>
    <dbReference type="NCBI Taxonomy" id="2292771"/>
    <lineage>
        <taxon>Bacteria</taxon>
        <taxon>Pseudomonadati</taxon>
        <taxon>Pseudomonadota</taxon>
        <taxon>Alphaproteobacteria</taxon>
        <taxon>Parvularculales</taxon>
        <taxon>Parvularculaceae</taxon>
        <taxon>Parvularcula</taxon>
    </lineage>
</organism>
<dbReference type="Gene3D" id="3.10.450.50">
    <property type="match status" value="1"/>
</dbReference>